<protein>
    <submittedName>
        <fullName evidence="2">Uncharacterized protein</fullName>
    </submittedName>
</protein>
<proteinExistence type="predicted"/>
<keyword evidence="3" id="KW-1185">Reference proteome</keyword>
<dbReference type="RefSeq" id="XP_042994448.1">
    <property type="nucleotide sequence ID" value="XM_043138514.1"/>
</dbReference>
<feature type="compositionally biased region" description="Basic and acidic residues" evidence="1">
    <location>
        <begin position="11"/>
        <end position="26"/>
    </location>
</feature>
<organism evidence="2 3">
    <name type="scientific">Ustilaginoidea virens</name>
    <name type="common">Rice false smut fungus</name>
    <name type="synonym">Villosiclava virens</name>
    <dbReference type="NCBI Taxonomy" id="1159556"/>
    <lineage>
        <taxon>Eukaryota</taxon>
        <taxon>Fungi</taxon>
        <taxon>Dikarya</taxon>
        <taxon>Ascomycota</taxon>
        <taxon>Pezizomycotina</taxon>
        <taxon>Sordariomycetes</taxon>
        <taxon>Hypocreomycetidae</taxon>
        <taxon>Hypocreales</taxon>
        <taxon>Clavicipitaceae</taxon>
        <taxon>Ustilaginoidea</taxon>
    </lineage>
</organism>
<accession>A0A8E5HJV4</accession>
<reference evidence="2" key="1">
    <citation type="submission" date="2020-03" db="EMBL/GenBank/DDBJ databases">
        <title>A mixture of massive structural variations and highly conserved coding sequences in Ustilaginoidea virens genome.</title>
        <authorList>
            <person name="Zhang K."/>
            <person name="Zhao Z."/>
            <person name="Zhang Z."/>
            <person name="Li Y."/>
            <person name="Hsiang T."/>
            <person name="Sun W."/>
        </authorList>
    </citation>
    <scope>NUCLEOTIDE SEQUENCE</scope>
    <source>
        <strain evidence="2">UV-8b</strain>
    </source>
</reference>
<evidence type="ECO:0000256" key="1">
    <source>
        <dbReference type="SAM" id="MobiDB-lite"/>
    </source>
</evidence>
<dbReference type="KEGG" id="uvi:66061794"/>
<gene>
    <name evidence="2" type="ORF">UV8b_01016</name>
</gene>
<dbReference type="AlphaFoldDB" id="A0A8E5HJV4"/>
<feature type="region of interest" description="Disordered" evidence="1">
    <location>
        <begin position="1"/>
        <end position="66"/>
    </location>
</feature>
<evidence type="ECO:0000313" key="3">
    <source>
        <dbReference type="Proteomes" id="UP000027002"/>
    </source>
</evidence>
<name>A0A8E5HJV4_USTVR</name>
<sequence length="66" mass="7562">MPRRSSRRREARGEAELQEQVLKHQEQAAFLSRSRAEPEERRSPMRKAEADARSARTEGKDPSISG</sequence>
<dbReference type="EMBL" id="CP072753">
    <property type="protein sequence ID" value="QUC16775.1"/>
    <property type="molecule type" value="Genomic_DNA"/>
</dbReference>
<feature type="compositionally biased region" description="Basic residues" evidence="1">
    <location>
        <begin position="1"/>
        <end position="10"/>
    </location>
</feature>
<feature type="compositionally biased region" description="Basic and acidic residues" evidence="1">
    <location>
        <begin position="34"/>
        <end position="66"/>
    </location>
</feature>
<evidence type="ECO:0000313" key="2">
    <source>
        <dbReference type="EMBL" id="QUC16775.1"/>
    </source>
</evidence>
<dbReference type="GeneID" id="66061794"/>
<dbReference type="Proteomes" id="UP000027002">
    <property type="component" value="Chromosome 1"/>
</dbReference>